<evidence type="ECO:0000313" key="3">
    <source>
        <dbReference type="Proteomes" id="UP001165498"/>
    </source>
</evidence>
<name>A0ABT1QVV5_9GAMM</name>
<keyword evidence="3" id="KW-1185">Reference proteome</keyword>
<dbReference type="Pfam" id="PF06889">
    <property type="entry name" value="DUF1266"/>
    <property type="match status" value="1"/>
</dbReference>
<evidence type="ECO:0000259" key="1">
    <source>
        <dbReference type="Pfam" id="PF06889"/>
    </source>
</evidence>
<dbReference type="EMBL" id="JANFQO010000017">
    <property type="protein sequence ID" value="MCQ4166426.1"/>
    <property type="molecule type" value="Genomic_DNA"/>
</dbReference>
<dbReference type="InterPro" id="IPR009677">
    <property type="entry name" value="DUF1266"/>
</dbReference>
<proteinExistence type="predicted"/>
<dbReference type="Proteomes" id="UP001165498">
    <property type="component" value="Unassembled WGS sequence"/>
</dbReference>
<accession>A0ABT1QVV5</accession>
<reference evidence="2" key="1">
    <citation type="submission" date="2022-07" db="EMBL/GenBank/DDBJ databases">
        <title>Tahibacter sp., a new gammaproteobacterium isolated from the silt sample collected at pig farm.</title>
        <authorList>
            <person name="Chen H."/>
        </authorList>
    </citation>
    <scope>NUCLEOTIDE SEQUENCE</scope>
    <source>
        <strain evidence="2">P2K</strain>
    </source>
</reference>
<comment type="caution">
    <text evidence="2">The sequence shown here is derived from an EMBL/GenBank/DDBJ whole genome shotgun (WGS) entry which is preliminary data.</text>
</comment>
<sequence length="216" mass="23668">MSLFATVLLILVGLRVAKALRRPAPGGPGSEPLYLFPAARNRALALAHPAGKAHLGAIYGRSNAALPAGDPLRRLEPSLLHVFGLRQGQDAAQIRATLQAQLPQRWFRLGLESLQAGDDPRDAMAFACARVAFALRAAQLLGWLDTGLHWQLQELNAARARECFSGWPDYAAALARGRRQWVAGSRADSLGVAFTVEQALAWTRQRRHPWRKGWNS</sequence>
<organism evidence="2 3">
    <name type="scientific">Tahibacter harae</name>
    <dbReference type="NCBI Taxonomy" id="2963937"/>
    <lineage>
        <taxon>Bacteria</taxon>
        <taxon>Pseudomonadati</taxon>
        <taxon>Pseudomonadota</taxon>
        <taxon>Gammaproteobacteria</taxon>
        <taxon>Lysobacterales</taxon>
        <taxon>Rhodanobacteraceae</taxon>
        <taxon>Tahibacter</taxon>
    </lineage>
</organism>
<evidence type="ECO:0000313" key="2">
    <source>
        <dbReference type="EMBL" id="MCQ4166426.1"/>
    </source>
</evidence>
<feature type="domain" description="DUF1266" evidence="1">
    <location>
        <begin position="115"/>
        <end position="211"/>
    </location>
</feature>
<dbReference type="RefSeq" id="WP_255915616.1">
    <property type="nucleotide sequence ID" value="NZ_JANFQO010000017.1"/>
</dbReference>
<gene>
    <name evidence="2" type="ORF">NM961_17030</name>
</gene>
<protein>
    <submittedName>
        <fullName evidence="2">DUF1266 domain-containing protein</fullName>
    </submittedName>
</protein>